<proteinExistence type="predicted"/>
<reference evidence="1 2" key="1">
    <citation type="submission" date="2018-05" db="EMBL/GenBank/DDBJ databases">
        <title>Genomic Encyclopedia of Type Strains, Phase IV (KMG-IV): sequencing the most valuable type-strain genomes for metagenomic binning, comparative biology and taxonomic classification.</title>
        <authorList>
            <person name="Goeker M."/>
        </authorList>
    </citation>
    <scope>NUCLEOTIDE SEQUENCE [LARGE SCALE GENOMIC DNA]</scope>
    <source>
        <strain evidence="1 2">JC118</strain>
    </source>
</reference>
<keyword evidence="2" id="KW-1185">Reference proteome</keyword>
<dbReference type="Proteomes" id="UP000247612">
    <property type="component" value="Unassembled WGS sequence"/>
</dbReference>
<dbReference type="AlphaFoldDB" id="A0A318KD37"/>
<evidence type="ECO:0000313" key="1">
    <source>
        <dbReference type="EMBL" id="PXX74577.1"/>
    </source>
</evidence>
<dbReference type="OrthoDB" id="175771at2"/>
<dbReference type="Pfam" id="PF14286">
    <property type="entry name" value="DHHW"/>
    <property type="match status" value="1"/>
</dbReference>
<dbReference type="STRING" id="1034346.GCA_000313565_02580"/>
<dbReference type="RefSeq" id="WP_022938866.1">
    <property type="nucleotide sequence ID" value="NZ_CABKRQ010000006.1"/>
</dbReference>
<organism evidence="1 2">
    <name type="scientific">Dielma fastidiosa</name>
    <dbReference type="NCBI Taxonomy" id="1034346"/>
    <lineage>
        <taxon>Bacteria</taxon>
        <taxon>Bacillati</taxon>
        <taxon>Bacillota</taxon>
        <taxon>Erysipelotrichia</taxon>
        <taxon>Erysipelotrichales</taxon>
        <taxon>Erysipelotrichaceae</taxon>
        <taxon>Dielma</taxon>
    </lineage>
</organism>
<comment type="caution">
    <text evidence="1">The sequence shown here is derived from an EMBL/GenBank/DDBJ whole genome shotgun (WGS) entry which is preliminary data.</text>
</comment>
<dbReference type="InterPro" id="IPR025945">
    <property type="entry name" value="DHHW"/>
</dbReference>
<gene>
    <name evidence="1" type="ORF">DES51_12321</name>
</gene>
<protein>
    <submittedName>
        <fullName evidence="1">DHHW motif protein</fullName>
    </submittedName>
</protein>
<accession>A0A318KD37</accession>
<evidence type="ECO:0000313" key="2">
    <source>
        <dbReference type="Proteomes" id="UP000247612"/>
    </source>
</evidence>
<name>A0A318KD37_9FIRM</name>
<dbReference type="EMBL" id="QJKH01000023">
    <property type="protein sequence ID" value="PXX74577.1"/>
    <property type="molecule type" value="Genomic_DNA"/>
</dbReference>
<sequence length="400" mass="46463">MKRNILFLLMLAGCGWFVLGIPMRGQLEFSLIENRSLQKWPEFSLDAFAQGTYQEAIDSFLNDQLMYSEQIKAVVKKVQRLPADCLIQFNESQNAEAPNSEPDVERPKEAFEYIALGKGIYRYGDSGYLIYRPGETIDFTSYQRFADTMNPLIDQLNDIDFYAYFITTSSAIDFNAETPADRYFPFVSQHLHVKKIERFAVNDFDDYRKYFYKSDHHWNHVGSYMGYRNLLAMLKPEETPMNPLGEICFDELDFQGSSARLTAYFDIHETFCAYQMPEDSNITVMINGLEGSYGQEQEYFNHEYDAEKGASHYGSFYGGDNGEVLFINPEKEGNLLVLGNSFDNAVVKLLSHHYHEVRVIDWRYYEAETGQPFDLTETVRMMEADQVLFIGDNWFFKIDE</sequence>